<feature type="compositionally biased region" description="Acidic residues" evidence="1">
    <location>
        <begin position="157"/>
        <end position="169"/>
    </location>
</feature>
<dbReference type="Proteomes" id="UP000693738">
    <property type="component" value="Unassembled WGS sequence"/>
</dbReference>
<reference evidence="2" key="1">
    <citation type="submission" date="2021-05" db="EMBL/GenBank/DDBJ databases">
        <authorList>
            <person name="Khan N."/>
        </authorList>
    </citation>
    <scope>NUCLEOTIDE SEQUENCE</scope>
</reference>
<sequence length="357" mass="39536">MSNNQSNVQQGTNPDRVGQQISFHQSDGDASTWVTMNVQSSELITVNAFTTAPITMNTHAGTAIKINVIDPPAGGQIATFQNRESSEVINFAASEEIGETDNLSVHTFQHVHWTSSGYVEDNLSAVDDEPAVESQPDVESDSCSEGEPWSSSSGGSDSDDSDEGEDEDDNRSTTAKIGELTESNLSAYGNPFRLVPHLRPFSRYPPLPISTAFINSAIHGSRQRKPAFQTFVLREESIPSMGSRPAYSWHWPDVNGQIHVPNWQYVLVCIKKYLLVTMSGMGATAKYSHQDEFLKVNIDNIIDVQLDFTLPESAGYRVLAWAKKPSPGDDWYWFDIQGRVVQKTLGFSQNLSRPWMV</sequence>
<feature type="compositionally biased region" description="Acidic residues" evidence="1">
    <location>
        <begin position="128"/>
        <end position="144"/>
    </location>
</feature>
<proteinExistence type="predicted"/>
<organism evidence="2 3">
    <name type="scientific">Fusarium equiseti</name>
    <name type="common">Fusarium scirpi</name>
    <dbReference type="NCBI Taxonomy" id="61235"/>
    <lineage>
        <taxon>Eukaryota</taxon>
        <taxon>Fungi</taxon>
        <taxon>Dikarya</taxon>
        <taxon>Ascomycota</taxon>
        <taxon>Pezizomycotina</taxon>
        <taxon>Sordariomycetes</taxon>
        <taxon>Hypocreomycetidae</taxon>
        <taxon>Hypocreales</taxon>
        <taxon>Nectriaceae</taxon>
        <taxon>Fusarium</taxon>
        <taxon>Fusarium incarnatum-equiseti species complex</taxon>
    </lineage>
</organism>
<dbReference type="AlphaFoldDB" id="A0A8J2NAR8"/>
<protein>
    <submittedName>
        <fullName evidence="2">Uncharacterized protein</fullName>
    </submittedName>
</protein>
<comment type="caution">
    <text evidence="2">The sequence shown here is derived from an EMBL/GenBank/DDBJ whole genome shotgun (WGS) entry which is preliminary data.</text>
</comment>
<evidence type="ECO:0000313" key="2">
    <source>
        <dbReference type="EMBL" id="CAG7557483.1"/>
    </source>
</evidence>
<feature type="region of interest" description="Disordered" evidence="1">
    <location>
        <begin position="128"/>
        <end position="178"/>
    </location>
</feature>
<feature type="region of interest" description="Disordered" evidence="1">
    <location>
        <begin position="1"/>
        <end position="21"/>
    </location>
</feature>
<evidence type="ECO:0000313" key="3">
    <source>
        <dbReference type="Proteomes" id="UP000693738"/>
    </source>
</evidence>
<dbReference type="EMBL" id="CAJSTJ010000119">
    <property type="protein sequence ID" value="CAG7557483.1"/>
    <property type="molecule type" value="Genomic_DNA"/>
</dbReference>
<name>A0A8J2NAR8_FUSEQ</name>
<evidence type="ECO:0000256" key="1">
    <source>
        <dbReference type="SAM" id="MobiDB-lite"/>
    </source>
</evidence>
<gene>
    <name evidence="2" type="ORF">FEQUK3_LOCUS3187</name>
</gene>
<accession>A0A8J2NAR8</accession>
<feature type="compositionally biased region" description="Low complexity" evidence="1">
    <location>
        <begin position="145"/>
        <end position="156"/>
    </location>
</feature>